<gene>
    <name evidence="2" type="ORF">LARSCL_LOCUS17133</name>
</gene>
<proteinExistence type="predicted"/>
<dbReference type="EMBL" id="CAXIEN010000285">
    <property type="protein sequence ID" value="CAL1291525.1"/>
    <property type="molecule type" value="Genomic_DNA"/>
</dbReference>
<feature type="region of interest" description="Disordered" evidence="1">
    <location>
        <begin position="109"/>
        <end position="170"/>
    </location>
</feature>
<feature type="compositionally biased region" description="Pro residues" evidence="1">
    <location>
        <begin position="112"/>
        <end position="137"/>
    </location>
</feature>
<name>A0AAV2B7D0_9ARAC</name>
<sequence length="246" mass="27543">MEAFIAKVISGFLRAGTVSHNGTDYIHGEKLGIIYTLISTWEPENVTQTEDGLECNFFHLGMETLHRISVILGEFNLQERTEHPMTHVQPPFQPPSSLAPLQFLTMYRPLLSPLPPTPPRQEQPPSSPAHPEQPPSSPAHLEQPRSSPAQPEEHPSPVHPQQPPLSEGSLQRPSLRVVFHRVDANNYDCVLKDARLIEMAKASRKRKSDDEEEDESSKENKRPKTKGLECFGTAFIAAYFTTTPLA</sequence>
<comment type="caution">
    <text evidence="2">The sequence shown here is derived from an EMBL/GenBank/DDBJ whole genome shotgun (WGS) entry which is preliminary data.</text>
</comment>
<organism evidence="2 3">
    <name type="scientific">Larinioides sclopetarius</name>
    <dbReference type="NCBI Taxonomy" id="280406"/>
    <lineage>
        <taxon>Eukaryota</taxon>
        <taxon>Metazoa</taxon>
        <taxon>Ecdysozoa</taxon>
        <taxon>Arthropoda</taxon>
        <taxon>Chelicerata</taxon>
        <taxon>Arachnida</taxon>
        <taxon>Araneae</taxon>
        <taxon>Araneomorphae</taxon>
        <taxon>Entelegynae</taxon>
        <taxon>Araneoidea</taxon>
        <taxon>Araneidae</taxon>
        <taxon>Larinioides</taxon>
    </lineage>
</organism>
<evidence type="ECO:0000256" key="1">
    <source>
        <dbReference type="SAM" id="MobiDB-lite"/>
    </source>
</evidence>
<dbReference type="AlphaFoldDB" id="A0AAV2B7D0"/>
<keyword evidence="3" id="KW-1185">Reference proteome</keyword>
<protein>
    <submittedName>
        <fullName evidence="2">Uncharacterized protein</fullName>
    </submittedName>
</protein>
<dbReference type="Proteomes" id="UP001497382">
    <property type="component" value="Unassembled WGS sequence"/>
</dbReference>
<accession>A0AAV2B7D0</accession>
<evidence type="ECO:0000313" key="2">
    <source>
        <dbReference type="EMBL" id="CAL1291525.1"/>
    </source>
</evidence>
<evidence type="ECO:0000313" key="3">
    <source>
        <dbReference type="Proteomes" id="UP001497382"/>
    </source>
</evidence>
<reference evidence="2 3" key="1">
    <citation type="submission" date="2024-04" db="EMBL/GenBank/DDBJ databases">
        <authorList>
            <person name="Rising A."/>
            <person name="Reimegard J."/>
            <person name="Sonavane S."/>
            <person name="Akerstrom W."/>
            <person name="Nylinder S."/>
            <person name="Hedman E."/>
            <person name="Kallberg Y."/>
        </authorList>
    </citation>
    <scope>NUCLEOTIDE SEQUENCE [LARGE SCALE GENOMIC DNA]</scope>
</reference>
<feature type="region of interest" description="Disordered" evidence="1">
    <location>
        <begin position="200"/>
        <end position="226"/>
    </location>
</feature>